<evidence type="ECO:0000256" key="8">
    <source>
        <dbReference type="ARBA" id="ARBA00023136"/>
    </source>
</evidence>
<name>A0A372G9C8_9ACTN</name>
<dbReference type="SUPFAM" id="SSF52540">
    <property type="entry name" value="P-loop containing nucleoside triphosphate hydrolases"/>
    <property type="match status" value="2"/>
</dbReference>
<dbReference type="InterPro" id="IPR017871">
    <property type="entry name" value="ABC_transporter-like_CS"/>
</dbReference>
<evidence type="ECO:0000256" key="1">
    <source>
        <dbReference type="ARBA" id="ARBA00022448"/>
    </source>
</evidence>
<dbReference type="Pfam" id="PF00005">
    <property type="entry name" value="ABC_tran"/>
    <property type="match status" value="2"/>
</dbReference>
<dbReference type="CDD" id="cd03215">
    <property type="entry name" value="ABC_Carb_Monos_II"/>
    <property type="match status" value="1"/>
</dbReference>
<evidence type="ECO:0000313" key="11">
    <source>
        <dbReference type="Proteomes" id="UP000262882"/>
    </source>
</evidence>
<dbReference type="AlphaFoldDB" id="A0A372G9C8"/>
<evidence type="ECO:0000256" key="4">
    <source>
        <dbReference type="ARBA" id="ARBA00022737"/>
    </source>
</evidence>
<feature type="domain" description="ABC transporter" evidence="9">
    <location>
        <begin position="277"/>
        <end position="519"/>
    </location>
</feature>
<protein>
    <submittedName>
        <fullName evidence="10">Sugar ABC transporter ATP-binding protein</fullName>
    </submittedName>
</protein>
<dbReference type="GO" id="GO:0016887">
    <property type="term" value="F:ATP hydrolysis activity"/>
    <property type="evidence" value="ECO:0007669"/>
    <property type="project" value="InterPro"/>
</dbReference>
<dbReference type="SMART" id="SM00382">
    <property type="entry name" value="AAA"/>
    <property type="match status" value="2"/>
</dbReference>
<keyword evidence="4" id="KW-0677">Repeat</keyword>
<dbReference type="RefSeq" id="WP_117403920.1">
    <property type="nucleotide sequence ID" value="NZ_QVNQ01000011.1"/>
</dbReference>
<sequence length="522" mass="55729">MTVPESVAESERPASLVVSDVHKSYGAASVLRGVSFALTRGHIHALAGGNGSGKSTLIKVLAGIERADGGVLTRPGRAETELSGFTPDHARAAGLRFVHQDLGLLPDMTVAENVAFTRGFPRGGGRRIAWRRLHETTRALLERFEVDVDPTAVVRTLRPADRAMVAIARALADDDPDQVLVLDEPTASLPHHEVDILLEGLSRRARQGQTILYVSHRLDEVLSSADAVTVLRDGAVAATRGTENLDKLHLAELMAGRSLGTLYGDRRRPASAEEPPSDPVPVLEARGLSAGRIGDVDLEVRAGEIVGLAGLLGSGRSTLLRAIFGAVRPVSGTVKLDGTALTAPSIRAAMRRGVALVPEDRLADALFPEASVARNITVATLARHVRWGRLSRSRERATATGAIEELRIKTAGPDQTVTRLSGGNQQKAVVARWLQRAPRLLLLDEPTQGVDVMTRADLYERVRAVAASGTAVIVASSDVEELAHLCDRVVVLRVGRVAAELSGTEISVRKIVKYSYADQEAS</sequence>
<dbReference type="Gene3D" id="3.40.50.300">
    <property type="entry name" value="P-loop containing nucleotide triphosphate hydrolases"/>
    <property type="match status" value="2"/>
</dbReference>
<dbReference type="EMBL" id="QVNQ01000011">
    <property type="protein sequence ID" value="RFS81996.1"/>
    <property type="molecule type" value="Genomic_DNA"/>
</dbReference>
<gene>
    <name evidence="10" type="ORF">D0T12_29210</name>
</gene>
<evidence type="ECO:0000256" key="6">
    <source>
        <dbReference type="ARBA" id="ARBA00022840"/>
    </source>
</evidence>
<accession>A0A372G9C8</accession>
<dbReference type="CDD" id="cd03216">
    <property type="entry name" value="ABC_Carb_Monos_I"/>
    <property type="match status" value="1"/>
</dbReference>
<keyword evidence="8" id="KW-0472">Membrane</keyword>
<proteinExistence type="predicted"/>
<organism evidence="10 11">
    <name type="scientific">Actinomadura spongiicola</name>
    <dbReference type="NCBI Taxonomy" id="2303421"/>
    <lineage>
        <taxon>Bacteria</taxon>
        <taxon>Bacillati</taxon>
        <taxon>Actinomycetota</taxon>
        <taxon>Actinomycetes</taxon>
        <taxon>Streptosporangiales</taxon>
        <taxon>Thermomonosporaceae</taxon>
        <taxon>Actinomadura</taxon>
    </lineage>
</organism>
<dbReference type="InterPro" id="IPR050107">
    <property type="entry name" value="ABC_carbohydrate_import_ATPase"/>
</dbReference>
<dbReference type="GO" id="GO:0005524">
    <property type="term" value="F:ATP binding"/>
    <property type="evidence" value="ECO:0007669"/>
    <property type="project" value="UniProtKB-KW"/>
</dbReference>
<reference evidence="10 11" key="1">
    <citation type="submission" date="2018-08" db="EMBL/GenBank/DDBJ databases">
        <title>Actinomadura spongicola sp. nov., isolated from marine sponge Leucetta chagosensis.</title>
        <authorList>
            <person name="Li L."/>
            <person name="Lin H.W."/>
        </authorList>
    </citation>
    <scope>NUCLEOTIDE SEQUENCE [LARGE SCALE GENOMIC DNA]</scope>
    <source>
        <strain evidence="10 11">LHW52907</strain>
    </source>
</reference>
<dbReference type="PROSITE" id="PS00211">
    <property type="entry name" value="ABC_TRANSPORTER_1"/>
    <property type="match status" value="1"/>
</dbReference>
<feature type="domain" description="ABC transporter" evidence="9">
    <location>
        <begin position="16"/>
        <end position="258"/>
    </location>
</feature>
<dbReference type="PANTHER" id="PTHR43790:SF3">
    <property type="entry name" value="D-ALLOSE IMPORT ATP-BINDING PROTEIN ALSA-RELATED"/>
    <property type="match status" value="1"/>
</dbReference>
<dbReference type="InterPro" id="IPR003439">
    <property type="entry name" value="ABC_transporter-like_ATP-bd"/>
</dbReference>
<keyword evidence="11" id="KW-1185">Reference proteome</keyword>
<dbReference type="Proteomes" id="UP000262882">
    <property type="component" value="Unassembled WGS sequence"/>
</dbReference>
<keyword evidence="1" id="KW-0813">Transport</keyword>
<evidence type="ECO:0000256" key="7">
    <source>
        <dbReference type="ARBA" id="ARBA00022967"/>
    </source>
</evidence>
<keyword evidence="3" id="KW-0762">Sugar transport</keyword>
<keyword evidence="6 10" id="KW-0067">ATP-binding</keyword>
<evidence type="ECO:0000256" key="2">
    <source>
        <dbReference type="ARBA" id="ARBA00022475"/>
    </source>
</evidence>
<evidence type="ECO:0000313" key="10">
    <source>
        <dbReference type="EMBL" id="RFS81996.1"/>
    </source>
</evidence>
<dbReference type="InterPro" id="IPR003593">
    <property type="entry name" value="AAA+_ATPase"/>
</dbReference>
<evidence type="ECO:0000256" key="3">
    <source>
        <dbReference type="ARBA" id="ARBA00022597"/>
    </source>
</evidence>
<keyword evidence="2" id="KW-1003">Cell membrane</keyword>
<keyword evidence="5" id="KW-0547">Nucleotide-binding</keyword>
<dbReference type="OrthoDB" id="8039522at2"/>
<evidence type="ECO:0000256" key="5">
    <source>
        <dbReference type="ARBA" id="ARBA00022741"/>
    </source>
</evidence>
<dbReference type="InterPro" id="IPR027417">
    <property type="entry name" value="P-loop_NTPase"/>
</dbReference>
<keyword evidence="7" id="KW-1278">Translocase</keyword>
<evidence type="ECO:0000259" key="9">
    <source>
        <dbReference type="PROSITE" id="PS50893"/>
    </source>
</evidence>
<dbReference type="PANTHER" id="PTHR43790">
    <property type="entry name" value="CARBOHYDRATE TRANSPORT ATP-BINDING PROTEIN MG119-RELATED"/>
    <property type="match status" value="1"/>
</dbReference>
<comment type="caution">
    <text evidence="10">The sequence shown here is derived from an EMBL/GenBank/DDBJ whole genome shotgun (WGS) entry which is preliminary data.</text>
</comment>
<dbReference type="PROSITE" id="PS50893">
    <property type="entry name" value="ABC_TRANSPORTER_2"/>
    <property type="match status" value="2"/>
</dbReference>